<evidence type="ECO:0000313" key="3">
    <source>
        <dbReference type="Proteomes" id="UP000242254"/>
    </source>
</evidence>
<organism evidence="2 3">
    <name type="scientific">Rhizopus microsporus ATCC 52813</name>
    <dbReference type="NCBI Taxonomy" id="1340429"/>
    <lineage>
        <taxon>Eukaryota</taxon>
        <taxon>Fungi</taxon>
        <taxon>Fungi incertae sedis</taxon>
        <taxon>Mucoromycota</taxon>
        <taxon>Mucoromycotina</taxon>
        <taxon>Mucoromycetes</taxon>
        <taxon>Mucorales</taxon>
        <taxon>Mucorineae</taxon>
        <taxon>Rhizopodaceae</taxon>
        <taxon>Rhizopus</taxon>
    </lineage>
</organism>
<feature type="region of interest" description="Disordered" evidence="1">
    <location>
        <begin position="179"/>
        <end position="241"/>
    </location>
</feature>
<proteinExistence type="predicted"/>
<feature type="compositionally biased region" description="Basic and acidic residues" evidence="1">
    <location>
        <begin position="189"/>
        <end position="204"/>
    </location>
</feature>
<dbReference type="PANTHER" id="PTHR16291">
    <property type="entry name" value="NUCLEAR CAP-BINDING PROTEIN SUBUNIT 3"/>
    <property type="match status" value="1"/>
</dbReference>
<accession>A0A2G4T606</accession>
<dbReference type="GO" id="GO:0000340">
    <property type="term" value="F:RNA 7-methylguanosine cap binding"/>
    <property type="evidence" value="ECO:0007669"/>
    <property type="project" value="InterPro"/>
</dbReference>
<name>A0A2G4T606_RHIZD</name>
<protein>
    <submittedName>
        <fullName evidence="2">Uncharacterized protein</fullName>
    </submittedName>
</protein>
<keyword evidence="3" id="KW-1185">Reference proteome</keyword>
<dbReference type="GO" id="GO:0003729">
    <property type="term" value="F:mRNA binding"/>
    <property type="evidence" value="ECO:0007669"/>
    <property type="project" value="InterPro"/>
</dbReference>
<feature type="compositionally biased region" description="Basic residues" evidence="1">
    <location>
        <begin position="205"/>
        <end position="214"/>
    </location>
</feature>
<reference evidence="2 3" key="1">
    <citation type="journal article" date="2016" name="Proc. Natl. Acad. Sci. U.S.A.">
        <title>Lipid metabolic changes in an early divergent fungus govern the establishment of a mutualistic symbiosis with endobacteria.</title>
        <authorList>
            <person name="Lastovetsky O.A."/>
            <person name="Gaspar M.L."/>
            <person name="Mondo S.J."/>
            <person name="LaButti K.M."/>
            <person name="Sandor L."/>
            <person name="Grigoriev I.V."/>
            <person name="Henry S.A."/>
            <person name="Pawlowska T.E."/>
        </authorList>
    </citation>
    <scope>NUCLEOTIDE SEQUENCE [LARGE SCALE GENOMIC DNA]</scope>
    <source>
        <strain evidence="2 3">ATCC 52813</strain>
    </source>
</reference>
<dbReference type="Pfam" id="PF10309">
    <property type="entry name" value="NCBP3"/>
    <property type="match status" value="1"/>
</dbReference>
<evidence type="ECO:0000256" key="1">
    <source>
        <dbReference type="SAM" id="MobiDB-lite"/>
    </source>
</evidence>
<dbReference type="RefSeq" id="XP_023470158.1">
    <property type="nucleotide sequence ID" value="XM_023610368.1"/>
</dbReference>
<dbReference type="AlphaFoldDB" id="A0A2G4T606"/>
<evidence type="ECO:0000313" key="2">
    <source>
        <dbReference type="EMBL" id="PHZ16450.1"/>
    </source>
</evidence>
<dbReference type="Proteomes" id="UP000242254">
    <property type="component" value="Unassembled WGS sequence"/>
</dbReference>
<sequence length="241" mass="27741">MDDKEVMDLDLELEQELTNDDVQVPEEPIIESNVQLVGDEPIDRFEALPRPTAIYLHGVNEMSTEDVKTYAGRPETLQKVEWIDDSSCNLVFDTAEDAKKVAESILIEVTDMDHKTLQKAKPFVSDDIICDQLSIRIATDEDIKRQGARERSRYYKIYGIQNEKLPKDKAEARRELIDRMSKNGGDGRSVFERLGNRVTEERPRGRGRRERRSSRSASPIKRDIPDHLKQRLGSRRDGDDE</sequence>
<feature type="compositionally biased region" description="Basic and acidic residues" evidence="1">
    <location>
        <begin position="220"/>
        <end position="241"/>
    </location>
</feature>
<dbReference type="GeneID" id="35441358"/>
<dbReference type="PANTHER" id="PTHR16291:SF0">
    <property type="entry name" value="NUCLEAR CAP-BINDING PROTEIN SUBUNIT 3"/>
    <property type="match status" value="1"/>
</dbReference>
<dbReference type="InterPro" id="IPR019416">
    <property type="entry name" value="NCBP3"/>
</dbReference>
<gene>
    <name evidence="2" type="ORF">RHIMIDRAFT_246979</name>
</gene>
<dbReference type="GO" id="GO:0005634">
    <property type="term" value="C:nucleus"/>
    <property type="evidence" value="ECO:0007669"/>
    <property type="project" value="TreeGrafter"/>
</dbReference>
<dbReference type="EMBL" id="KZ303843">
    <property type="protein sequence ID" value="PHZ16450.1"/>
    <property type="molecule type" value="Genomic_DNA"/>
</dbReference>